<proteinExistence type="predicted"/>
<accession>A0ABN3JFH9</accession>
<evidence type="ECO:0000313" key="1">
    <source>
        <dbReference type="EMBL" id="GAA2428871.1"/>
    </source>
</evidence>
<name>A0ABN3JFH9_9ACTN</name>
<dbReference type="EMBL" id="BAAARW010000019">
    <property type="protein sequence ID" value="GAA2428871.1"/>
    <property type="molecule type" value="Genomic_DNA"/>
</dbReference>
<dbReference type="Proteomes" id="UP001501231">
    <property type="component" value="Unassembled WGS sequence"/>
</dbReference>
<sequence length="65" mass="7511">MRADLFHDTEPTGEATLWLLARGAWASVDYVPGKDAFVVEQAGERRLWDEAEAAYFQWVRWGRPD</sequence>
<keyword evidence="2" id="KW-1185">Reference proteome</keyword>
<gene>
    <name evidence="1" type="ORF">GCM10010191_47560</name>
</gene>
<comment type="caution">
    <text evidence="1">The sequence shown here is derived from an EMBL/GenBank/DDBJ whole genome shotgun (WGS) entry which is preliminary data.</text>
</comment>
<evidence type="ECO:0000313" key="2">
    <source>
        <dbReference type="Proteomes" id="UP001501231"/>
    </source>
</evidence>
<dbReference type="RefSeq" id="WP_344591705.1">
    <property type="nucleotide sequence ID" value="NZ_BAAARW010000019.1"/>
</dbReference>
<protein>
    <submittedName>
        <fullName evidence="1">Uncharacterized protein</fullName>
    </submittedName>
</protein>
<organism evidence="1 2">
    <name type="scientific">Actinomadura vinacea</name>
    <dbReference type="NCBI Taxonomy" id="115336"/>
    <lineage>
        <taxon>Bacteria</taxon>
        <taxon>Bacillati</taxon>
        <taxon>Actinomycetota</taxon>
        <taxon>Actinomycetes</taxon>
        <taxon>Streptosporangiales</taxon>
        <taxon>Thermomonosporaceae</taxon>
        <taxon>Actinomadura</taxon>
    </lineage>
</organism>
<reference evidence="1 2" key="1">
    <citation type="journal article" date="2019" name="Int. J. Syst. Evol. Microbiol.">
        <title>The Global Catalogue of Microorganisms (GCM) 10K type strain sequencing project: providing services to taxonomists for standard genome sequencing and annotation.</title>
        <authorList>
            <consortium name="The Broad Institute Genomics Platform"/>
            <consortium name="The Broad Institute Genome Sequencing Center for Infectious Disease"/>
            <person name="Wu L."/>
            <person name="Ma J."/>
        </authorList>
    </citation>
    <scope>NUCLEOTIDE SEQUENCE [LARGE SCALE GENOMIC DNA]</scope>
    <source>
        <strain evidence="1 2">JCM 3325</strain>
    </source>
</reference>